<dbReference type="SUPFAM" id="SSF52540">
    <property type="entry name" value="P-loop containing nucleoside triphosphate hydrolases"/>
    <property type="match status" value="1"/>
</dbReference>
<dbReference type="Proteomes" id="UP000239936">
    <property type="component" value="Unassembled WGS sequence"/>
</dbReference>
<dbReference type="InterPro" id="IPR050683">
    <property type="entry name" value="Bact_Polysacc_Export_ATP-bd"/>
</dbReference>
<feature type="domain" description="ABC transporter" evidence="5">
    <location>
        <begin position="20"/>
        <end position="247"/>
    </location>
</feature>
<dbReference type="CDD" id="cd03220">
    <property type="entry name" value="ABC_KpsT_Wzt"/>
    <property type="match status" value="1"/>
</dbReference>
<dbReference type="Pfam" id="PF14524">
    <property type="entry name" value="Wzt_C"/>
    <property type="match status" value="1"/>
</dbReference>
<dbReference type="InterPro" id="IPR003593">
    <property type="entry name" value="AAA+_ATPase"/>
</dbReference>
<dbReference type="InterPro" id="IPR003439">
    <property type="entry name" value="ABC_transporter-like_ATP-bd"/>
</dbReference>
<evidence type="ECO:0000256" key="1">
    <source>
        <dbReference type="ARBA" id="ARBA00005417"/>
    </source>
</evidence>
<keyword evidence="4 6" id="KW-0067">ATP-binding</keyword>
<keyword evidence="7" id="KW-1185">Reference proteome</keyword>
<dbReference type="PANTHER" id="PTHR46743">
    <property type="entry name" value="TEICHOIC ACIDS EXPORT ATP-BINDING PROTEIN TAGH"/>
    <property type="match status" value="1"/>
</dbReference>
<dbReference type="PROSITE" id="PS50893">
    <property type="entry name" value="ABC_TRANSPORTER_2"/>
    <property type="match status" value="1"/>
</dbReference>
<dbReference type="InterPro" id="IPR027417">
    <property type="entry name" value="P-loop_NTPase"/>
</dbReference>
<dbReference type="CDD" id="cd10147">
    <property type="entry name" value="Wzt_C-like"/>
    <property type="match status" value="1"/>
</dbReference>
<accession>A0A2S7XQD4</accession>
<evidence type="ECO:0000256" key="4">
    <source>
        <dbReference type="ARBA" id="ARBA00022840"/>
    </source>
</evidence>
<comment type="caution">
    <text evidence="6">The sequence shown here is derived from an EMBL/GenBank/DDBJ whole genome shotgun (WGS) entry which is preliminary data.</text>
</comment>
<dbReference type="GO" id="GO:0140359">
    <property type="term" value="F:ABC-type transporter activity"/>
    <property type="evidence" value="ECO:0007669"/>
    <property type="project" value="InterPro"/>
</dbReference>
<keyword evidence="3" id="KW-0547">Nucleotide-binding</keyword>
<evidence type="ECO:0000313" key="6">
    <source>
        <dbReference type="EMBL" id="PQJ95964.1"/>
    </source>
</evidence>
<dbReference type="GO" id="GO:0005524">
    <property type="term" value="F:ATP binding"/>
    <property type="evidence" value="ECO:0007669"/>
    <property type="project" value="UniProtKB-KW"/>
</dbReference>
<dbReference type="InterPro" id="IPR017871">
    <property type="entry name" value="ABC_transporter-like_CS"/>
</dbReference>
<dbReference type="SMART" id="SM00382">
    <property type="entry name" value="AAA"/>
    <property type="match status" value="1"/>
</dbReference>
<dbReference type="PANTHER" id="PTHR46743:SF2">
    <property type="entry name" value="TEICHOIC ACIDS EXPORT ATP-BINDING PROTEIN TAGH"/>
    <property type="match status" value="1"/>
</dbReference>
<proteinExistence type="inferred from homology"/>
<dbReference type="AlphaFoldDB" id="A0A2S7XQD4"/>
<dbReference type="PROSITE" id="PS00211">
    <property type="entry name" value="ABC_TRANSPORTER_1"/>
    <property type="match status" value="1"/>
</dbReference>
<organism evidence="6 7">
    <name type="scientific">Chromatium okenii</name>
    <dbReference type="NCBI Taxonomy" id="61644"/>
    <lineage>
        <taxon>Bacteria</taxon>
        <taxon>Pseudomonadati</taxon>
        <taxon>Pseudomonadota</taxon>
        <taxon>Gammaproteobacteria</taxon>
        <taxon>Chromatiales</taxon>
        <taxon>Chromatiaceae</taxon>
        <taxon>Chromatium</taxon>
    </lineage>
</organism>
<protein>
    <submittedName>
        <fullName evidence="6">ABC transporter ATP-binding protein</fullName>
    </submittedName>
</protein>
<dbReference type="GO" id="GO:0016020">
    <property type="term" value="C:membrane"/>
    <property type="evidence" value="ECO:0007669"/>
    <property type="project" value="InterPro"/>
</dbReference>
<evidence type="ECO:0000256" key="3">
    <source>
        <dbReference type="ARBA" id="ARBA00022741"/>
    </source>
</evidence>
<evidence type="ECO:0000313" key="7">
    <source>
        <dbReference type="Proteomes" id="UP000239936"/>
    </source>
</evidence>
<dbReference type="InterPro" id="IPR015860">
    <property type="entry name" value="ABC_transpr_TagH-like"/>
</dbReference>
<keyword evidence="2" id="KW-0813">Transport</keyword>
<dbReference type="InterPro" id="IPR029439">
    <property type="entry name" value="Wzt_C"/>
</dbReference>
<dbReference type="OrthoDB" id="9778870at2"/>
<dbReference type="Gene3D" id="2.70.50.60">
    <property type="entry name" value="abc- transporter (atp binding component) like domain"/>
    <property type="match status" value="1"/>
</dbReference>
<dbReference type="RefSeq" id="WP_105073605.1">
    <property type="nucleotide sequence ID" value="NZ_PPGH01000035.1"/>
</dbReference>
<name>A0A2S7XQD4_9GAMM</name>
<gene>
    <name evidence="6" type="ORF">CXB77_08930</name>
</gene>
<dbReference type="Gene3D" id="3.40.50.300">
    <property type="entry name" value="P-loop containing nucleotide triphosphate hydrolases"/>
    <property type="match status" value="1"/>
</dbReference>
<reference evidence="6 7" key="1">
    <citation type="submission" date="2018-01" db="EMBL/GenBank/DDBJ databases">
        <title>The complete genome sequence of Chromatium okenii LaCa, a purple sulfur bacterium with a turbulent life.</title>
        <authorList>
            <person name="Luedin S.M."/>
            <person name="Liechti N."/>
            <person name="Storelli N."/>
            <person name="Danza F."/>
            <person name="Wittwer M."/>
            <person name="Pothier J.F."/>
            <person name="Tonolla M.A."/>
        </authorList>
    </citation>
    <scope>NUCLEOTIDE SEQUENCE [LARGE SCALE GENOMIC DNA]</scope>
    <source>
        <strain evidence="6 7">LaCa</strain>
    </source>
</reference>
<sequence>MCSELAICVEHLSKCYQIYDRPQDRLKQSLWRGRRKFFREFWALRDLSCTLRRGETVGVIGRNGSGKSTLLQMICGTLTPTAGTIHVNGRVAALLELGAGFNPEFTGRENVRMNAALLGLTPSEIDARLPAILAFADIDDFVDQPVKTYSSGMFVRLAFAVIAHVDADILIIDEALAVGDGFFTQKCMRFLREFRETGTLLFVSHDISAVLNLCDRALWLERGTLRQEGTAKIVCEAYLADISDQQRRELGVNSVAAPAPKLPTPPRPTLPPVDQRLPYLNHSRFRNDIELFDFQPDAAAHGTGGARVIDVVLADEHGATLSWAVGGHTVQLMVVVEALIAMERVIVGFFVKDRLGQMLFGDNTFLTRADNPLAVNAGERFEAKFLFALPILPPGEYSIDIGVAEGVQAAHIHHHWAHDALLFRAHTSSVTTGLVGIPMLQIALERLS</sequence>
<dbReference type="EMBL" id="PPGH01000035">
    <property type="protein sequence ID" value="PQJ95964.1"/>
    <property type="molecule type" value="Genomic_DNA"/>
</dbReference>
<dbReference type="GO" id="GO:0016887">
    <property type="term" value="F:ATP hydrolysis activity"/>
    <property type="evidence" value="ECO:0007669"/>
    <property type="project" value="InterPro"/>
</dbReference>
<comment type="similarity">
    <text evidence="1">Belongs to the ABC transporter superfamily.</text>
</comment>
<evidence type="ECO:0000256" key="2">
    <source>
        <dbReference type="ARBA" id="ARBA00022448"/>
    </source>
</evidence>
<evidence type="ECO:0000259" key="5">
    <source>
        <dbReference type="PROSITE" id="PS50893"/>
    </source>
</evidence>
<dbReference type="Pfam" id="PF00005">
    <property type="entry name" value="ABC_tran"/>
    <property type="match status" value="1"/>
</dbReference>